<reference evidence="1 2" key="1">
    <citation type="journal article" date="2018" name="ACS Chem. Biol.">
        <title>Ketoreductase domain dysfunction expands chemodiversity: malyngamide biosynthesis in the cyanobacterium Okeania hirsuta.</title>
        <authorList>
            <person name="Moss N.A."/>
            <person name="Leao T."/>
            <person name="Rankin M."/>
            <person name="McCullough T.M."/>
            <person name="Qu P."/>
            <person name="Korobeynikov A."/>
            <person name="Smith J.L."/>
            <person name="Gerwick L."/>
            <person name="Gerwick W.H."/>
        </authorList>
    </citation>
    <scope>NUCLEOTIDE SEQUENCE [LARGE SCALE GENOMIC DNA]</scope>
    <source>
        <strain evidence="1 2">PAB10Feb10-1</strain>
    </source>
</reference>
<dbReference type="SFLD" id="SFLDG01129">
    <property type="entry name" value="C1.5:_HAD__Beta-PGM__Phosphata"/>
    <property type="match status" value="1"/>
</dbReference>
<sequence>MSKVKLVVFDMAGTTVKDQNEVQNCFLEAAASTGLEAEVDRVNSMMGWSKKLVFETLWQAQIGQEHPDYPAKVETSFTKFKEILENHYKTQLLEPTKGCLEIFTWLRSQNIKIALTTGFYREVTNIILHRLEWDKKLNSDYIGDKKSIIQASITPTEIYNNEGRPTPYMIQKAMYKLGIKDSQTVIKIGDTPSDLEAGINANCLYTFGVTNGTHTKEQLAQYRNDGLLNSLLELKDKIVHLLE</sequence>
<dbReference type="GO" id="GO:0006281">
    <property type="term" value="P:DNA repair"/>
    <property type="evidence" value="ECO:0007669"/>
    <property type="project" value="TreeGrafter"/>
</dbReference>
<dbReference type="EMBL" id="RCBY01000013">
    <property type="protein sequence ID" value="RQH53478.1"/>
    <property type="molecule type" value="Genomic_DNA"/>
</dbReference>
<keyword evidence="1" id="KW-0378">Hydrolase</keyword>
<dbReference type="SFLD" id="SFLDS00003">
    <property type="entry name" value="Haloacid_Dehalogenase"/>
    <property type="match status" value="1"/>
</dbReference>
<dbReference type="InterPro" id="IPR036412">
    <property type="entry name" value="HAD-like_sf"/>
</dbReference>
<accession>A0A3N6RXR3</accession>
<dbReference type="Proteomes" id="UP000269154">
    <property type="component" value="Unassembled WGS sequence"/>
</dbReference>
<keyword evidence="2" id="KW-1185">Reference proteome</keyword>
<dbReference type="GO" id="GO:0005829">
    <property type="term" value="C:cytosol"/>
    <property type="evidence" value="ECO:0007669"/>
    <property type="project" value="TreeGrafter"/>
</dbReference>
<proteinExistence type="predicted"/>
<dbReference type="Pfam" id="PF00702">
    <property type="entry name" value="Hydrolase"/>
    <property type="match status" value="1"/>
</dbReference>
<dbReference type="Gene3D" id="3.40.50.1000">
    <property type="entry name" value="HAD superfamily/HAD-like"/>
    <property type="match status" value="1"/>
</dbReference>
<dbReference type="Gene3D" id="1.10.150.240">
    <property type="entry name" value="Putative phosphatase, domain 2"/>
    <property type="match status" value="1"/>
</dbReference>
<dbReference type="PANTHER" id="PTHR43434:SF19">
    <property type="entry name" value="PHOSPHONOACETALDEHYDE HYDROLASE"/>
    <property type="match status" value="1"/>
</dbReference>
<evidence type="ECO:0000313" key="1">
    <source>
        <dbReference type="EMBL" id="RQH53478.1"/>
    </source>
</evidence>
<organism evidence="1 2">
    <name type="scientific">Okeania hirsuta</name>
    <dbReference type="NCBI Taxonomy" id="1458930"/>
    <lineage>
        <taxon>Bacteria</taxon>
        <taxon>Bacillati</taxon>
        <taxon>Cyanobacteriota</taxon>
        <taxon>Cyanophyceae</taxon>
        <taxon>Oscillatoriophycideae</taxon>
        <taxon>Oscillatoriales</taxon>
        <taxon>Microcoleaceae</taxon>
        <taxon>Okeania</taxon>
    </lineage>
</organism>
<gene>
    <name evidence="1" type="ORF">D5R40_04245</name>
</gene>
<dbReference type="OrthoDB" id="9797743at2"/>
<comment type="caution">
    <text evidence="1">The sequence shown here is derived from an EMBL/GenBank/DDBJ whole genome shotgun (WGS) entry which is preliminary data.</text>
</comment>
<dbReference type="RefSeq" id="WP_124154272.1">
    <property type="nucleotide sequence ID" value="NZ_CAWOLW010000035.1"/>
</dbReference>
<dbReference type="PANTHER" id="PTHR43434">
    <property type="entry name" value="PHOSPHOGLYCOLATE PHOSPHATASE"/>
    <property type="match status" value="1"/>
</dbReference>
<evidence type="ECO:0000313" key="2">
    <source>
        <dbReference type="Proteomes" id="UP000269154"/>
    </source>
</evidence>
<name>A0A3N6RXR3_9CYAN</name>
<dbReference type="AlphaFoldDB" id="A0A3N6RXR3"/>
<dbReference type="InterPro" id="IPR023198">
    <property type="entry name" value="PGP-like_dom2"/>
</dbReference>
<dbReference type="GO" id="GO:0008967">
    <property type="term" value="F:phosphoglycolate phosphatase activity"/>
    <property type="evidence" value="ECO:0007669"/>
    <property type="project" value="TreeGrafter"/>
</dbReference>
<dbReference type="SUPFAM" id="SSF56784">
    <property type="entry name" value="HAD-like"/>
    <property type="match status" value="1"/>
</dbReference>
<dbReference type="InterPro" id="IPR050155">
    <property type="entry name" value="HAD-like_hydrolase_sf"/>
</dbReference>
<protein>
    <submittedName>
        <fullName evidence="1">HAD family hydrolase</fullName>
    </submittedName>
</protein>
<dbReference type="InterPro" id="IPR023214">
    <property type="entry name" value="HAD_sf"/>
</dbReference>